<dbReference type="PANTHER" id="PTHR30629:SF2">
    <property type="entry name" value="PROPHAGE INTEGRASE INTS-RELATED"/>
    <property type="match status" value="1"/>
</dbReference>
<organism evidence="6 7">
    <name type="scientific">Acinetobacter genomosp. 33YU</name>
    <dbReference type="NCBI Taxonomy" id="1675530"/>
    <lineage>
        <taxon>Bacteria</taxon>
        <taxon>Pseudomonadati</taxon>
        <taxon>Pseudomonadota</taxon>
        <taxon>Gammaproteobacteria</taxon>
        <taxon>Moraxellales</taxon>
        <taxon>Moraxellaceae</taxon>
        <taxon>Acinetobacter</taxon>
    </lineage>
</organism>
<dbReference type="CDD" id="cd00801">
    <property type="entry name" value="INT_P4_C"/>
    <property type="match status" value="1"/>
</dbReference>
<evidence type="ECO:0000256" key="1">
    <source>
        <dbReference type="ARBA" id="ARBA00008857"/>
    </source>
</evidence>
<dbReference type="GO" id="GO:0003677">
    <property type="term" value="F:DNA binding"/>
    <property type="evidence" value="ECO:0007669"/>
    <property type="project" value="UniProtKB-KW"/>
</dbReference>
<dbReference type="Pfam" id="PF13356">
    <property type="entry name" value="Arm-DNA-bind_3"/>
    <property type="match status" value="1"/>
</dbReference>
<dbReference type="Gene3D" id="1.10.443.10">
    <property type="entry name" value="Intergrase catalytic core"/>
    <property type="match status" value="1"/>
</dbReference>
<proteinExistence type="inferred from homology"/>
<evidence type="ECO:0000256" key="3">
    <source>
        <dbReference type="ARBA" id="ARBA00023125"/>
    </source>
</evidence>
<dbReference type="InterPro" id="IPR010998">
    <property type="entry name" value="Integrase_recombinase_N"/>
</dbReference>
<accession>A0A1V2UV95</accession>
<dbReference type="InterPro" id="IPR053876">
    <property type="entry name" value="Phage_int_M"/>
</dbReference>
<dbReference type="AlphaFoldDB" id="A0A1V2UV95"/>
<evidence type="ECO:0000313" key="6">
    <source>
        <dbReference type="EMBL" id="ONN53902.1"/>
    </source>
</evidence>
<dbReference type="Gene3D" id="3.30.160.390">
    <property type="entry name" value="Integrase, DNA-binding domain"/>
    <property type="match status" value="1"/>
</dbReference>
<dbReference type="InterPro" id="IPR013762">
    <property type="entry name" value="Integrase-like_cat_sf"/>
</dbReference>
<keyword evidence="7" id="KW-1185">Reference proteome</keyword>
<reference evidence="6 7" key="1">
    <citation type="submission" date="2015-07" db="EMBL/GenBank/DDBJ databases">
        <title>Acinetobacter yuneri, a novel member of Acinetobacter calcoaceticus-Acinetobacter baumannii complex isolated from clinical specimen.</title>
        <authorList>
            <person name="Yu Y."/>
        </authorList>
    </citation>
    <scope>NUCLEOTIDE SEQUENCE [LARGE SCALE GENOMIC DNA]</scope>
    <source>
        <strain evidence="6 7">A362</strain>
    </source>
</reference>
<evidence type="ECO:0000313" key="7">
    <source>
        <dbReference type="Proteomes" id="UP000189376"/>
    </source>
</evidence>
<dbReference type="InterPro" id="IPR050808">
    <property type="entry name" value="Phage_Integrase"/>
</dbReference>
<sequence length="407" mass="47234">MLNDLKIKRLKPREELYRMADHSGLCIEVRPSGSKFWRYRYRFLTKAKMLTIGKYPEITLAYARLKTIEYREQLAKGVDPIGHQKNERLEAIKANNGTFRLVASEFINSRKAQQSKEWEQRRSSYFEKDVYPLIGNKPIHEIDSIDIKTVLDSTMARIKKSGRGTGEVKGIFVRQIIGEVMEYAIITKRISIDPTYVLRGYIKQPDVTHARPLTESEKKVLMLKLNAYGGSISTRNAIKAAIYTWLRSIEIRRGKKEYIDFEDKTWTIPAVSRADILAGKRNMKKNRMHVVPLSDQAIEIIKEQFALYPDSEYIFAGEDGEMMGKTTLNTALSNMKLEFRMHTLRATASTVANENGFNKDWVELQLAHVSDNKTRASYNHAQWLNDRKTMMQWWAEHVDSWDKNNNL</sequence>
<dbReference type="GO" id="GO:0015074">
    <property type="term" value="P:DNA integration"/>
    <property type="evidence" value="ECO:0007669"/>
    <property type="project" value="UniProtKB-KW"/>
</dbReference>
<dbReference type="SUPFAM" id="SSF56349">
    <property type="entry name" value="DNA breaking-rejoining enzymes"/>
    <property type="match status" value="1"/>
</dbReference>
<comment type="similarity">
    <text evidence="1">Belongs to the 'phage' integrase family.</text>
</comment>
<dbReference type="Gene3D" id="1.10.150.130">
    <property type="match status" value="1"/>
</dbReference>
<evidence type="ECO:0000256" key="4">
    <source>
        <dbReference type="ARBA" id="ARBA00023172"/>
    </source>
</evidence>
<comment type="caution">
    <text evidence="6">The sequence shown here is derived from an EMBL/GenBank/DDBJ whole genome shotgun (WGS) entry which is preliminary data.</text>
</comment>
<evidence type="ECO:0000259" key="5">
    <source>
        <dbReference type="PROSITE" id="PS51898"/>
    </source>
</evidence>
<dbReference type="Pfam" id="PF00589">
    <property type="entry name" value="Phage_integrase"/>
    <property type="match status" value="1"/>
</dbReference>
<dbReference type="Pfam" id="PF22022">
    <property type="entry name" value="Phage_int_M"/>
    <property type="match status" value="1"/>
</dbReference>
<keyword evidence="3" id="KW-0238">DNA-binding</keyword>
<feature type="domain" description="Tyr recombinase" evidence="5">
    <location>
        <begin position="208"/>
        <end position="391"/>
    </location>
</feature>
<dbReference type="InterPro" id="IPR002104">
    <property type="entry name" value="Integrase_catalytic"/>
</dbReference>
<dbReference type="GO" id="GO:0006310">
    <property type="term" value="P:DNA recombination"/>
    <property type="evidence" value="ECO:0007669"/>
    <property type="project" value="UniProtKB-KW"/>
</dbReference>
<dbReference type="InterPro" id="IPR011010">
    <property type="entry name" value="DNA_brk_join_enz"/>
</dbReference>
<dbReference type="Proteomes" id="UP000189376">
    <property type="component" value="Unassembled WGS sequence"/>
</dbReference>
<dbReference type="RefSeq" id="WP_004885576.1">
    <property type="nucleotide sequence ID" value="NZ_LFZS01000008.1"/>
</dbReference>
<dbReference type="EMBL" id="LFZS01000008">
    <property type="protein sequence ID" value="ONN53902.1"/>
    <property type="molecule type" value="Genomic_DNA"/>
</dbReference>
<keyword evidence="4" id="KW-0233">DNA recombination</keyword>
<protein>
    <submittedName>
        <fullName evidence="6">Integrase</fullName>
    </submittedName>
</protein>
<dbReference type="PROSITE" id="PS51898">
    <property type="entry name" value="TYR_RECOMBINASE"/>
    <property type="match status" value="1"/>
</dbReference>
<gene>
    <name evidence="6" type="ORF">AC058_13580</name>
</gene>
<dbReference type="InterPro" id="IPR038488">
    <property type="entry name" value="Integrase_DNA-bd_sf"/>
</dbReference>
<name>A0A1V2UV95_9GAMM</name>
<dbReference type="PANTHER" id="PTHR30629">
    <property type="entry name" value="PROPHAGE INTEGRASE"/>
    <property type="match status" value="1"/>
</dbReference>
<dbReference type="InterPro" id="IPR025166">
    <property type="entry name" value="Integrase_DNA_bind_dom"/>
</dbReference>
<evidence type="ECO:0000256" key="2">
    <source>
        <dbReference type="ARBA" id="ARBA00022908"/>
    </source>
</evidence>
<keyword evidence="2" id="KW-0229">DNA integration</keyword>